<feature type="signal peptide" evidence="1">
    <location>
        <begin position="1"/>
        <end position="18"/>
    </location>
</feature>
<keyword evidence="1" id="KW-0732">Signal</keyword>
<proteinExistence type="predicted"/>
<gene>
    <name evidence="2" type="ORF">HZF10_01020</name>
</gene>
<evidence type="ECO:0000256" key="1">
    <source>
        <dbReference type="SAM" id="SignalP"/>
    </source>
</evidence>
<dbReference type="RefSeq" id="WP_176004299.1">
    <property type="nucleotide sequence ID" value="NZ_JABWMI010000001.1"/>
</dbReference>
<name>A0A7Y9C4M6_9FLAO</name>
<protein>
    <recommendedName>
        <fullName evidence="4">DUF3575 domain-containing protein</fullName>
    </recommendedName>
</protein>
<dbReference type="AlphaFoldDB" id="A0A7Y9C4M6"/>
<comment type="caution">
    <text evidence="2">The sequence shown here is derived from an EMBL/GenBank/DDBJ whole genome shotgun (WGS) entry which is preliminary data.</text>
</comment>
<reference evidence="2 3" key="1">
    <citation type="submission" date="2020-07" db="EMBL/GenBank/DDBJ databases">
        <authorList>
            <person name="Sun Q."/>
        </authorList>
    </citation>
    <scope>NUCLEOTIDE SEQUENCE [LARGE SCALE GENOMIC DNA]</scope>
    <source>
        <strain evidence="2 3">MAH-1</strain>
    </source>
</reference>
<evidence type="ECO:0000313" key="3">
    <source>
        <dbReference type="Proteomes" id="UP000535020"/>
    </source>
</evidence>
<feature type="chain" id="PRO_5031387634" description="DUF3575 domain-containing protein" evidence="1">
    <location>
        <begin position="19"/>
        <end position="184"/>
    </location>
</feature>
<evidence type="ECO:0000313" key="2">
    <source>
        <dbReference type="EMBL" id="NYA69484.1"/>
    </source>
</evidence>
<dbReference type="EMBL" id="JACBJI010000001">
    <property type="protein sequence ID" value="NYA69484.1"/>
    <property type="molecule type" value="Genomic_DNA"/>
</dbReference>
<accession>A0A7Y9C4M6</accession>
<keyword evidence="3" id="KW-1185">Reference proteome</keyword>
<organism evidence="2 3">
    <name type="scientific">Flavobacterium agri</name>
    <dbReference type="NCBI Taxonomy" id="2743471"/>
    <lineage>
        <taxon>Bacteria</taxon>
        <taxon>Pseudomonadati</taxon>
        <taxon>Bacteroidota</taxon>
        <taxon>Flavobacteriia</taxon>
        <taxon>Flavobacteriales</taxon>
        <taxon>Flavobacteriaceae</taxon>
        <taxon>Flavobacterium</taxon>
    </lineage>
</organism>
<evidence type="ECO:0008006" key="4">
    <source>
        <dbReference type="Google" id="ProtNLM"/>
    </source>
</evidence>
<dbReference type="Proteomes" id="UP000535020">
    <property type="component" value="Unassembled WGS sequence"/>
</dbReference>
<sequence>MKHILLLVALILAQSAFAQREGALTAYLSVDQPSTIGVSVEFPENGKLRRLPFIKEECARSYLFNLGLGFMGYDNVPVDEVGKGVVIEAGIRQYFTGETQGLYVSNYLSFANIEFENDEDEWLGKYTYFSFFSPETGYKISFDGICVEPFAGVMWRLESPAGIIDNHRIDEWAPRFGLRIGITF</sequence>